<protein>
    <submittedName>
        <fullName evidence="1">Uncharacterized protein</fullName>
    </submittedName>
</protein>
<accession>A0ACC1JCU4</accession>
<proteinExistence type="predicted"/>
<reference evidence="1" key="1">
    <citation type="submission" date="2022-07" db="EMBL/GenBank/DDBJ databases">
        <title>Phylogenomic reconstructions and comparative analyses of Kickxellomycotina fungi.</title>
        <authorList>
            <person name="Reynolds N.K."/>
            <person name="Stajich J.E."/>
            <person name="Barry K."/>
            <person name="Grigoriev I.V."/>
            <person name="Crous P."/>
            <person name="Smith M.E."/>
        </authorList>
    </citation>
    <scope>NUCLEOTIDE SEQUENCE</scope>
    <source>
        <strain evidence="1">NRRL 5244</strain>
    </source>
</reference>
<evidence type="ECO:0000313" key="2">
    <source>
        <dbReference type="Proteomes" id="UP001150603"/>
    </source>
</evidence>
<evidence type="ECO:0000313" key="1">
    <source>
        <dbReference type="EMBL" id="KAJ1947963.1"/>
    </source>
</evidence>
<organism evidence="1 2">
    <name type="scientific">Linderina macrospora</name>
    <dbReference type="NCBI Taxonomy" id="4868"/>
    <lineage>
        <taxon>Eukaryota</taxon>
        <taxon>Fungi</taxon>
        <taxon>Fungi incertae sedis</taxon>
        <taxon>Zoopagomycota</taxon>
        <taxon>Kickxellomycotina</taxon>
        <taxon>Kickxellomycetes</taxon>
        <taxon>Kickxellales</taxon>
        <taxon>Kickxellaceae</taxon>
        <taxon>Linderina</taxon>
    </lineage>
</organism>
<comment type="caution">
    <text evidence="1">The sequence shown here is derived from an EMBL/GenBank/DDBJ whole genome shotgun (WGS) entry which is preliminary data.</text>
</comment>
<name>A0ACC1JCU4_9FUNG</name>
<sequence length="258" mass="29869">MATKPKVNMNVQACLYSAPECPHPASYKRTARYILLYLAIATQRDRKTTQINSQIIKLKKELNAIDLMNENITLAPADEATRRSRHALLARRLMEIVDKYRTLERESQKRYRDRIEKQIRLVKPDATEDEIEQAVHNESARSVFAMDVMTSFRSRQAKRMLRDVEQRDKDIREIGATIELLNSMFLDMQDMVNQQQEMLDNIENAVESAHEHTYKANQEVKEATRLRINARKKMWIILGLIFLVIVAVACGVAIPLAT</sequence>
<keyword evidence="2" id="KW-1185">Reference proteome</keyword>
<dbReference type="Proteomes" id="UP001150603">
    <property type="component" value="Unassembled WGS sequence"/>
</dbReference>
<gene>
    <name evidence="1" type="ORF">FBU59_001813</name>
</gene>
<dbReference type="EMBL" id="JANBPW010000887">
    <property type="protein sequence ID" value="KAJ1947963.1"/>
    <property type="molecule type" value="Genomic_DNA"/>
</dbReference>